<dbReference type="InterPro" id="IPR049453">
    <property type="entry name" value="Memb_transporter_dom"/>
</dbReference>
<dbReference type="InterPro" id="IPR052430">
    <property type="entry name" value="IVT-Associated"/>
</dbReference>
<feature type="transmembrane region" description="Helical" evidence="6">
    <location>
        <begin position="680"/>
        <end position="699"/>
    </location>
</feature>
<name>A0A0B1PF74_UNCNE</name>
<dbReference type="PANTHER" id="PTHR47804">
    <property type="entry name" value="60S RIBOSOMAL PROTEIN L19"/>
    <property type="match status" value="1"/>
</dbReference>
<keyword evidence="3 6" id="KW-1133">Transmembrane helix</keyword>
<dbReference type="PANTHER" id="PTHR47804:SF1">
    <property type="entry name" value="DUF2421 DOMAIN-CONTAINING PROTEIN"/>
    <property type="match status" value="1"/>
</dbReference>
<feature type="domain" description="Integral membrane bound transporter" evidence="7">
    <location>
        <begin position="703"/>
        <end position="839"/>
    </location>
</feature>
<evidence type="ECO:0000256" key="1">
    <source>
        <dbReference type="ARBA" id="ARBA00004141"/>
    </source>
</evidence>
<feature type="region of interest" description="Disordered" evidence="5">
    <location>
        <begin position="1"/>
        <end position="22"/>
    </location>
</feature>
<evidence type="ECO:0000259" key="7">
    <source>
        <dbReference type="Pfam" id="PF13515"/>
    </source>
</evidence>
<evidence type="ECO:0000256" key="3">
    <source>
        <dbReference type="ARBA" id="ARBA00022989"/>
    </source>
</evidence>
<dbReference type="Proteomes" id="UP000030854">
    <property type="component" value="Unassembled WGS sequence"/>
</dbReference>
<dbReference type="OMA" id="INEHFRH"/>
<evidence type="ECO:0000313" key="8">
    <source>
        <dbReference type="EMBL" id="KHJ35239.1"/>
    </source>
</evidence>
<organism evidence="8 9">
    <name type="scientific">Uncinula necator</name>
    <name type="common">Grape powdery mildew</name>
    <dbReference type="NCBI Taxonomy" id="52586"/>
    <lineage>
        <taxon>Eukaryota</taxon>
        <taxon>Fungi</taxon>
        <taxon>Dikarya</taxon>
        <taxon>Ascomycota</taxon>
        <taxon>Pezizomycotina</taxon>
        <taxon>Leotiomycetes</taxon>
        <taxon>Erysiphales</taxon>
        <taxon>Erysiphaceae</taxon>
        <taxon>Erysiphe</taxon>
    </lineage>
</organism>
<keyword evidence="8" id="KW-0687">Ribonucleoprotein</keyword>
<sequence>MSSLRSTSDCFDSPPPLASKLSSPKREFIRNGTFILASTGERVRRQITFQENSKPGQLYYERVADDNSSSYNSPLLRGLNNLLPNKFQLTFENLQVKLCLFRGWLKTSIAKDILKCSLAYLLGSLGTFFPPLTRFLGHQDGKHIVATVMVFFHPARSAGSMAEAAVLGFASVAYATVLGLLSMAISVFFETQCDMIEIAYGLILIFFCGGGLGLVGWFKQNSNSPLVGVACSLTSLSVISILTKEAAIQTGFFSYEKILQVIKMVAIGITMSAFLSFLLWPVSARKDLRETMTEAADSAGEMLSIITRGFLTGSENEIRSSIFTNAQKKHKKAFAKMNVCLREAKFEHYILGTESLYKYESNLVNCLERLFQSLGGLRSAAMTQFTLLKEIPVHGNSMSINSSHYVPEIYSDTLLPTVDSCNEGFKAQKLFERVFDVKCITENDRNNIRFMDERIVHGLSQESNFFTLTARNPSQIFSRFLVLLGPSIKSLAFTLYQTLQEFPIKEKPASAKEVIDQFKKSLRCALQLYSDARSKALTELYKDKELNIEWPLSIEADFEEVAASCGYFSSCLHTFATEMLKFMEILEELKEESENSRRSWSWIRFWRKTWKSQESPSEEEEALIPKIPETRISRKIPDLELKSLIKRKQSMALNEPNMRQTLAYRILSFIKYLSRDDIRFAIKVGIGASIYALIAYIPATRPFYQHWRGEWGLLSYMLVCSTTIGASNTVGSSRFIGTIIGALIAITIWIICQGNVCALAFCGWLISLPCFYLIIAKGKGPFGRYIMLTYNLSCLYSYSLSIEDGDDDDDEGGIAPIISQIALHRLVSVLTGVVWGMIVTRIIWPVSARKEFQDGLSLLWLRMGLIWKRDPLAALLEGDSPTPYMNLREEFALNRYLLRLENLRNSAGSELELRGPFPVKEFGQIIDSTTKMLDAFHSMNIIIRTDLIVTEGEKCLLQYTADERAQLCLIISHLYQVLASSLKLEYPVNHPLPSITKSRDRLLAKIFQYRKDSSDAESKGKTIPKDEDYELLYAYILITGQLAEEIGKVEVEITKLYGVMNEDSLRLK</sequence>
<feature type="transmembrane region" description="Helical" evidence="6">
    <location>
        <begin position="262"/>
        <end position="282"/>
    </location>
</feature>
<keyword evidence="4 6" id="KW-0472">Membrane</keyword>
<feature type="transmembrane region" description="Helical" evidence="6">
    <location>
        <begin position="225"/>
        <end position="242"/>
    </location>
</feature>
<feature type="transmembrane region" description="Helical" evidence="6">
    <location>
        <begin position="195"/>
        <end position="218"/>
    </location>
</feature>
<dbReference type="HOGENOM" id="CLU_001127_0_0_1"/>
<evidence type="ECO:0000256" key="5">
    <source>
        <dbReference type="SAM" id="MobiDB-lite"/>
    </source>
</evidence>
<comment type="subcellular location">
    <subcellularLocation>
        <location evidence="1">Membrane</location>
        <topology evidence="1">Multi-pass membrane protein</topology>
    </subcellularLocation>
</comment>
<dbReference type="AlphaFoldDB" id="A0A0B1PF74"/>
<evidence type="ECO:0000256" key="4">
    <source>
        <dbReference type="ARBA" id="ARBA00023136"/>
    </source>
</evidence>
<protein>
    <submittedName>
        <fullName evidence="8">Putative ribosomal protein l19</fullName>
    </submittedName>
</protein>
<reference evidence="8 9" key="1">
    <citation type="journal article" date="2014" name="BMC Genomics">
        <title>Adaptive genomic structural variation in the grape powdery mildew pathogen, Erysiphe necator.</title>
        <authorList>
            <person name="Jones L."/>
            <person name="Riaz S."/>
            <person name="Morales-Cruz A."/>
            <person name="Amrine K.C."/>
            <person name="McGuire B."/>
            <person name="Gubler W.D."/>
            <person name="Walker M.A."/>
            <person name="Cantu D."/>
        </authorList>
    </citation>
    <scope>NUCLEOTIDE SEQUENCE [LARGE SCALE GENOMIC DNA]</scope>
    <source>
        <strain evidence="9">c</strain>
    </source>
</reference>
<dbReference type="STRING" id="52586.A0A0B1PF74"/>
<accession>A0A0B1PF74</accession>
<evidence type="ECO:0000256" key="2">
    <source>
        <dbReference type="ARBA" id="ARBA00022692"/>
    </source>
</evidence>
<comment type="caution">
    <text evidence="8">The sequence shown here is derived from an EMBL/GenBank/DDBJ whole genome shotgun (WGS) entry which is preliminary data.</text>
</comment>
<keyword evidence="2 6" id="KW-0812">Transmembrane</keyword>
<evidence type="ECO:0000256" key="6">
    <source>
        <dbReference type="SAM" id="Phobius"/>
    </source>
</evidence>
<dbReference type="GO" id="GO:0016020">
    <property type="term" value="C:membrane"/>
    <property type="evidence" value="ECO:0007669"/>
    <property type="project" value="UniProtKB-SubCell"/>
</dbReference>
<keyword evidence="8" id="KW-0689">Ribosomal protein</keyword>
<dbReference type="GO" id="GO:0005840">
    <property type="term" value="C:ribosome"/>
    <property type="evidence" value="ECO:0007669"/>
    <property type="project" value="UniProtKB-KW"/>
</dbReference>
<evidence type="ECO:0000313" key="9">
    <source>
        <dbReference type="Proteomes" id="UP000030854"/>
    </source>
</evidence>
<proteinExistence type="predicted"/>
<dbReference type="EMBL" id="JNVN01000465">
    <property type="protein sequence ID" value="KHJ35239.1"/>
    <property type="molecule type" value="Genomic_DNA"/>
</dbReference>
<keyword evidence="9" id="KW-1185">Reference proteome</keyword>
<feature type="compositionally biased region" description="Polar residues" evidence="5">
    <location>
        <begin position="1"/>
        <end position="10"/>
    </location>
</feature>
<dbReference type="Pfam" id="PF13515">
    <property type="entry name" value="FUSC_2"/>
    <property type="match status" value="1"/>
</dbReference>
<gene>
    <name evidence="8" type="ORF">EV44_g5758</name>
</gene>
<feature type="transmembrane region" description="Helical" evidence="6">
    <location>
        <begin position="164"/>
        <end position="189"/>
    </location>
</feature>
<feature type="transmembrane region" description="Helical" evidence="6">
    <location>
        <begin position="735"/>
        <end position="752"/>
    </location>
</feature>
<feature type="transmembrane region" description="Helical" evidence="6">
    <location>
        <begin position="758"/>
        <end position="775"/>
    </location>
</feature>